<evidence type="ECO:0000256" key="5">
    <source>
        <dbReference type="ARBA" id="ARBA00022692"/>
    </source>
</evidence>
<dbReference type="PANTHER" id="PTHR30472:SF65">
    <property type="entry name" value="SIDEROPHORE TRANSPORT SYSTEM PERMEASE PROTEIN YFIZ-RELATED"/>
    <property type="match status" value="1"/>
</dbReference>
<keyword evidence="3" id="KW-0813">Transport</keyword>
<comment type="subcellular location">
    <subcellularLocation>
        <location evidence="1">Cell membrane</location>
        <topology evidence="1">Multi-pass membrane protein</topology>
    </subcellularLocation>
</comment>
<comment type="similarity">
    <text evidence="2">Belongs to the binding-protein-dependent transport system permease family. FecCD subfamily.</text>
</comment>
<evidence type="ECO:0000256" key="4">
    <source>
        <dbReference type="ARBA" id="ARBA00022475"/>
    </source>
</evidence>
<evidence type="ECO:0000256" key="6">
    <source>
        <dbReference type="ARBA" id="ARBA00022989"/>
    </source>
</evidence>
<evidence type="ECO:0000313" key="9">
    <source>
        <dbReference type="EMBL" id="AIQ58371.1"/>
    </source>
</evidence>
<keyword evidence="6 8" id="KW-1133">Transmembrane helix</keyword>
<evidence type="ECO:0000313" key="10">
    <source>
        <dbReference type="Proteomes" id="UP000029518"/>
    </source>
</evidence>
<dbReference type="FunFam" id="1.10.3470.10:FF:000001">
    <property type="entry name" value="Vitamin B12 ABC transporter permease BtuC"/>
    <property type="match status" value="1"/>
</dbReference>
<keyword evidence="4" id="KW-1003">Cell membrane</keyword>
<sequence length="340" mass="35467">MEKQSPQKPINSTFVLKLLVSMILFVAVFALAVRLGAKNVSLTDIWSAISNPKATGGDISIIRELRLPREVGGILVGAALAVAGAIMQGLTRNPLADPGLLGLTAGANAALAVSFAFIPSIGYYGIMIACFIGAACGVMLVFGIAALRRQNMSPLRMVLAGSAVSALLTAVAEGISLQFKISKNVSMWTSGGLIGTTWGQITAIAPIIIICLIVSILLSRQLTILSLNEGTAVSLGLKTTQVKIALYILITLLAGAAVALVGNIAFVGLMIPHLVRVFAGTDYRAILPLSAISGATFMVFADTLGRMIDVPFETPVAAIVAVLGLPFFLFIVRKGVRSFS</sequence>
<dbReference type="AlphaFoldDB" id="A0A089LA73"/>
<dbReference type="PANTHER" id="PTHR30472">
    <property type="entry name" value="FERRIC ENTEROBACTIN TRANSPORT SYSTEM PERMEASE PROTEIN"/>
    <property type="match status" value="1"/>
</dbReference>
<feature type="transmembrane region" description="Helical" evidence="8">
    <location>
        <begin position="157"/>
        <end position="177"/>
    </location>
</feature>
<keyword evidence="10" id="KW-1185">Reference proteome</keyword>
<dbReference type="RefSeq" id="WP_042213218.1">
    <property type="nucleotide sequence ID" value="NZ_CP009285.1"/>
</dbReference>
<feature type="transmembrane region" description="Helical" evidence="8">
    <location>
        <begin position="71"/>
        <end position="87"/>
    </location>
</feature>
<dbReference type="KEGG" id="pbd:PBOR_16580"/>
<dbReference type="InterPro" id="IPR037294">
    <property type="entry name" value="ABC_BtuC-like"/>
</dbReference>
<name>A0A089LA73_PAEBO</name>
<dbReference type="Proteomes" id="UP000029518">
    <property type="component" value="Chromosome"/>
</dbReference>
<gene>
    <name evidence="9" type="ORF">PBOR_16580</name>
</gene>
<evidence type="ECO:0000256" key="2">
    <source>
        <dbReference type="ARBA" id="ARBA00007935"/>
    </source>
</evidence>
<dbReference type="InterPro" id="IPR000522">
    <property type="entry name" value="ABC_transptr_permease_BtuC"/>
</dbReference>
<protein>
    <submittedName>
        <fullName evidence="9">Iron ABC transporter</fullName>
    </submittedName>
</protein>
<dbReference type="GO" id="GO:0033214">
    <property type="term" value="P:siderophore-iron import into cell"/>
    <property type="evidence" value="ECO:0007669"/>
    <property type="project" value="TreeGrafter"/>
</dbReference>
<accession>A0A089LA73</accession>
<proteinExistence type="inferred from homology"/>
<evidence type="ECO:0000256" key="3">
    <source>
        <dbReference type="ARBA" id="ARBA00022448"/>
    </source>
</evidence>
<dbReference type="GO" id="GO:0005886">
    <property type="term" value="C:plasma membrane"/>
    <property type="evidence" value="ECO:0007669"/>
    <property type="project" value="UniProtKB-SubCell"/>
</dbReference>
<feature type="transmembrane region" description="Helical" evidence="8">
    <location>
        <begin position="312"/>
        <end position="332"/>
    </location>
</feature>
<dbReference type="Pfam" id="PF01032">
    <property type="entry name" value="FecCD"/>
    <property type="match status" value="1"/>
</dbReference>
<dbReference type="Gene3D" id="1.10.3470.10">
    <property type="entry name" value="ABC transporter involved in vitamin B12 uptake, BtuC"/>
    <property type="match status" value="1"/>
</dbReference>
<reference evidence="9" key="1">
    <citation type="submission" date="2014-08" db="EMBL/GenBank/DDBJ databases">
        <title>Comparative genomics of the Paenibacillus odorifer group.</title>
        <authorList>
            <person name="den Bakker H.C."/>
            <person name="Tsai Y.-C.Y.-C."/>
            <person name="Martin N."/>
            <person name="Korlach J."/>
            <person name="Wiedmann M."/>
        </authorList>
    </citation>
    <scope>NUCLEOTIDE SEQUENCE [LARGE SCALE GENOMIC DNA]</scope>
    <source>
        <strain evidence="9">DSM 13188</strain>
    </source>
</reference>
<dbReference type="EMBL" id="CP009285">
    <property type="protein sequence ID" value="AIQ58371.1"/>
    <property type="molecule type" value="Genomic_DNA"/>
</dbReference>
<feature type="transmembrane region" description="Helical" evidence="8">
    <location>
        <begin position="12"/>
        <end position="33"/>
    </location>
</feature>
<feature type="transmembrane region" description="Helical" evidence="8">
    <location>
        <begin position="124"/>
        <end position="145"/>
    </location>
</feature>
<evidence type="ECO:0000256" key="7">
    <source>
        <dbReference type="ARBA" id="ARBA00023136"/>
    </source>
</evidence>
<evidence type="ECO:0000256" key="1">
    <source>
        <dbReference type="ARBA" id="ARBA00004651"/>
    </source>
</evidence>
<feature type="transmembrane region" description="Helical" evidence="8">
    <location>
        <begin position="99"/>
        <end position="118"/>
    </location>
</feature>
<dbReference type="CDD" id="cd06550">
    <property type="entry name" value="TM_ABC_iron-siderophores_like"/>
    <property type="match status" value="1"/>
</dbReference>
<dbReference type="GO" id="GO:0022857">
    <property type="term" value="F:transmembrane transporter activity"/>
    <property type="evidence" value="ECO:0007669"/>
    <property type="project" value="InterPro"/>
</dbReference>
<dbReference type="SUPFAM" id="SSF81345">
    <property type="entry name" value="ABC transporter involved in vitamin B12 uptake, BtuC"/>
    <property type="match status" value="1"/>
</dbReference>
<evidence type="ECO:0000256" key="8">
    <source>
        <dbReference type="SAM" id="Phobius"/>
    </source>
</evidence>
<organism evidence="9 10">
    <name type="scientific">Paenibacillus borealis</name>
    <dbReference type="NCBI Taxonomy" id="160799"/>
    <lineage>
        <taxon>Bacteria</taxon>
        <taxon>Bacillati</taxon>
        <taxon>Bacillota</taxon>
        <taxon>Bacilli</taxon>
        <taxon>Bacillales</taxon>
        <taxon>Paenibacillaceae</taxon>
        <taxon>Paenibacillus</taxon>
    </lineage>
</organism>
<dbReference type="HOGENOM" id="CLU_013016_1_0_9"/>
<keyword evidence="5 8" id="KW-0812">Transmembrane</keyword>
<feature type="transmembrane region" description="Helical" evidence="8">
    <location>
        <begin position="197"/>
        <end position="218"/>
    </location>
</feature>
<keyword evidence="7 8" id="KW-0472">Membrane</keyword>
<feature type="transmembrane region" description="Helical" evidence="8">
    <location>
        <begin position="244"/>
        <end position="271"/>
    </location>
</feature>